<feature type="compositionally biased region" description="Low complexity" evidence="1">
    <location>
        <begin position="84"/>
        <end position="107"/>
    </location>
</feature>
<name>A0A6J5VNZ1_PRUAR</name>
<sequence length="123" mass="12672">MLYKARIFATSASVRTFGSRWSIPNTRSFGFAIGILCQSVTTISTSSLGLATDTSASASSIRRPDVDEWASSAPTTSTLKVLPVSVDTSGTSPPSVSSKSALSSPAVELSDADSPSNALGLRL</sequence>
<feature type="region of interest" description="Disordered" evidence="1">
    <location>
        <begin position="84"/>
        <end position="123"/>
    </location>
</feature>
<accession>A0A6J5VNZ1</accession>
<gene>
    <name evidence="2" type="ORF">CURHAP_LOCUS49300</name>
</gene>
<evidence type="ECO:0000256" key="1">
    <source>
        <dbReference type="SAM" id="MobiDB-lite"/>
    </source>
</evidence>
<proteinExistence type="predicted"/>
<evidence type="ECO:0000313" key="2">
    <source>
        <dbReference type="EMBL" id="CAB4289762.1"/>
    </source>
</evidence>
<dbReference type="Proteomes" id="UP000507222">
    <property type="component" value="Unassembled WGS sequence"/>
</dbReference>
<reference evidence="2 3" key="1">
    <citation type="submission" date="2020-05" db="EMBL/GenBank/DDBJ databases">
        <authorList>
            <person name="Campoy J."/>
            <person name="Schneeberger K."/>
            <person name="Spophaly S."/>
        </authorList>
    </citation>
    <scope>NUCLEOTIDE SEQUENCE [LARGE SCALE GENOMIC DNA]</scope>
    <source>
        <strain evidence="2">PruArmRojPasFocal</strain>
    </source>
</reference>
<evidence type="ECO:0000313" key="3">
    <source>
        <dbReference type="Proteomes" id="UP000507222"/>
    </source>
</evidence>
<protein>
    <submittedName>
        <fullName evidence="2">Uncharacterized protein</fullName>
    </submittedName>
</protein>
<dbReference type="AlphaFoldDB" id="A0A6J5VNZ1"/>
<organism evidence="2 3">
    <name type="scientific">Prunus armeniaca</name>
    <name type="common">Apricot</name>
    <name type="synonym">Armeniaca vulgaris</name>
    <dbReference type="NCBI Taxonomy" id="36596"/>
    <lineage>
        <taxon>Eukaryota</taxon>
        <taxon>Viridiplantae</taxon>
        <taxon>Streptophyta</taxon>
        <taxon>Embryophyta</taxon>
        <taxon>Tracheophyta</taxon>
        <taxon>Spermatophyta</taxon>
        <taxon>Magnoliopsida</taxon>
        <taxon>eudicotyledons</taxon>
        <taxon>Gunneridae</taxon>
        <taxon>Pentapetalae</taxon>
        <taxon>rosids</taxon>
        <taxon>fabids</taxon>
        <taxon>Rosales</taxon>
        <taxon>Rosaceae</taxon>
        <taxon>Amygdaloideae</taxon>
        <taxon>Amygdaleae</taxon>
        <taxon>Prunus</taxon>
    </lineage>
</organism>
<dbReference type="EMBL" id="CAEKDK010000008">
    <property type="protein sequence ID" value="CAB4289762.1"/>
    <property type="molecule type" value="Genomic_DNA"/>
</dbReference>